<dbReference type="RefSeq" id="WP_128209288.1">
    <property type="nucleotide sequence ID" value="NZ_JBHRSO010000063.1"/>
</dbReference>
<sequence>MNRRQHLRQIARQSLITRSTGKPPLRPLAALCATLPAWAEIAGSRLLLALDQNPGSLSEDQKWGAAIAAAIATGHPDLVQAVQRDAEGRITHQTRDLAQRVTVAALLAQGASPGATGAGCSPDIAQDQDAPEVALFALAATAAWAGRVDLEPRLGAAQAAGVADGAISSILAISHALAVIATLLNGGPSRNAAQGQESLRAS</sequence>
<evidence type="ECO:0000313" key="1">
    <source>
        <dbReference type="EMBL" id="RWR19532.1"/>
    </source>
</evidence>
<reference evidence="1 2" key="2">
    <citation type="submission" date="2019-01" db="EMBL/GenBank/DDBJ databases">
        <authorList>
            <person name="Li Y."/>
        </authorList>
    </citation>
    <scope>NUCLEOTIDE SEQUENCE [LARGE SCALE GENOMIC DNA]</scope>
    <source>
        <strain evidence="1 2">SK2B-1</strain>
    </source>
</reference>
<dbReference type="AlphaFoldDB" id="A0A443JG96"/>
<dbReference type="Gene3D" id="1.20.1290.10">
    <property type="entry name" value="AhpD-like"/>
    <property type="match status" value="1"/>
</dbReference>
<comment type="caution">
    <text evidence="1">The sequence shown here is derived from an EMBL/GenBank/DDBJ whole genome shotgun (WGS) entry which is preliminary data.</text>
</comment>
<dbReference type="Proteomes" id="UP000284476">
    <property type="component" value="Unassembled WGS sequence"/>
</dbReference>
<dbReference type="EMBL" id="SAUZ01000015">
    <property type="protein sequence ID" value="RWR19532.1"/>
    <property type="molecule type" value="Genomic_DNA"/>
</dbReference>
<reference evidence="1 2" key="1">
    <citation type="submission" date="2019-01" db="EMBL/GenBank/DDBJ databases">
        <title>Sinorhodobacter populi sp. nov. isolated from the symptomatic bark tissue of Populus euramericana canker.</title>
        <authorList>
            <person name="Xu G."/>
        </authorList>
    </citation>
    <scope>NUCLEOTIDE SEQUENCE [LARGE SCALE GENOMIC DNA]</scope>
    <source>
        <strain evidence="1 2">SK2B-1</strain>
    </source>
</reference>
<accession>A0A443JG96</accession>
<proteinExistence type="predicted"/>
<gene>
    <name evidence="1" type="ORF">D2T30_13515</name>
</gene>
<protein>
    <submittedName>
        <fullName evidence="1">Uncharacterized protein</fullName>
    </submittedName>
</protein>
<name>A0A443JG96_9RHOB</name>
<dbReference type="InterPro" id="IPR029032">
    <property type="entry name" value="AhpD-like"/>
</dbReference>
<evidence type="ECO:0000313" key="2">
    <source>
        <dbReference type="Proteomes" id="UP000284476"/>
    </source>
</evidence>
<organism evidence="1 2">
    <name type="scientific">Paenirhodobacter populi</name>
    <dbReference type="NCBI Taxonomy" id="2306993"/>
    <lineage>
        <taxon>Bacteria</taxon>
        <taxon>Pseudomonadati</taxon>
        <taxon>Pseudomonadota</taxon>
        <taxon>Alphaproteobacteria</taxon>
        <taxon>Rhodobacterales</taxon>
        <taxon>Rhodobacter group</taxon>
        <taxon>Paenirhodobacter</taxon>
    </lineage>
</organism>